<sequence>MGLPELNIILTWRAFSVSDLHPRQLWEAALGDLQVQLARPSYDTFLQNTIGVALDDDCLVIGANSSFAAEYLEKRLHSIVQSAVERVAHSPLEVRFQVVGNPSITTATNAHLQSQVQAIVSDIPIRHRIAGDSGALPLDPRYVFDQFTVGQSNELAVAAATAAAERPGEKYNPVFLYSHSGLGKTHLLHA</sequence>
<dbReference type="InterPro" id="IPR027417">
    <property type="entry name" value="P-loop_NTPase"/>
</dbReference>
<dbReference type="Gene3D" id="3.40.50.300">
    <property type="entry name" value="P-loop containing nucleotide triphosphate hydrolases"/>
    <property type="match status" value="1"/>
</dbReference>
<gene>
    <name evidence="3" type="ORF">METZ01_LOCUS436653</name>
</gene>
<dbReference type="SUPFAM" id="SSF52540">
    <property type="entry name" value="P-loop containing nucleoside triphosphate hydrolases"/>
    <property type="match status" value="1"/>
</dbReference>
<organism evidence="3">
    <name type="scientific">marine metagenome</name>
    <dbReference type="NCBI Taxonomy" id="408172"/>
    <lineage>
        <taxon>unclassified sequences</taxon>
        <taxon>metagenomes</taxon>
        <taxon>ecological metagenomes</taxon>
    </lineage>
</organism>
<evidence type="ECO:0000259" key="2">
    <source>
        <dbReference type="Pfam" id="PF11638"/>
    </source>
</evidence>
<dbReference type="Gene3D" id="3.30.300.180">
    <property type="match status" value="1"/>
</dbReference>
<feature type="non-terminal residue" evidence="3">
    <location>
        <position position="190"/>
    </location>
</feature>
<proteinExistence type="predicted"/>
<evidence type="ECO:0000313" key="3">
    <source>
        <dbReference type="EMBL" id="SVD83799.1"/>
    </source>
</evidence>
<protein>
    <recommendedName>
        <fullName evidence="4">Chromosomal replication initiator protein DnaA domain-containing protein</fullName>
    </recommendedName>
</protein>
<dbReference type="EMBL" id="UINC01176597">
    <property type="protein sequence ID" value="SVD83799.1"/>
    <property type="molecule type" value="Genomic_DNA"/>
</dbReference>
<dbReference type="Pfam" id="PF00308">
    <property type="entry name" value="Bac_DnaA"/>
    <property type="match status" value="1"/>
</dbReference>
<feature type="domain" description="Chromosomal replication initiator protein DnaA ATPAse" evidence="1">
    <location>
        <begin position="138"/>
        <end position="190"/>
    </location>
</feature>
<accession>A0A382YLE2</accession>
<dbReference type="GO" id="GO:0006270">
    <property type="term" value="P:DNA replication initiation"/>
    <property type="evidence" value="ECO:0007669"/>
    <property type="project" value="TreeGrafter"/>
</dbReference>
<dbReference type="AlphaFoldDB" id="A0A382YLE2"/>
<feature type="domain" description="DnaA N-terminal" evidence="2">
    <location>
        <begin position="24"/>
        <end position="84"/>
    </location>
</feature>
<dbReference type="InterPro" id="IPR038454">
    <property type="entry name" value="DnaA_N_sf"/>
</dbReference>
<dbReference type="InterPro" id="IPR024633">
    <property type="entry name" value="DnaA_N_dom"/>
</dbReference>
<evidence type="ECO:0008006" key="4">
    <source>
        <dbReference type="Google" id="ProtNLM"/>
    </source>
</evidence>
<dbReference type="PANTHER" id="PTHR30050:SF2">
    <property type="entry name" value="CHROMOSOMAL REPLICATION INITIATOR PROTEIN DNAA"/>
    <property type="match status" value="1"/>
</dbReference>
<dbReference type="InterPro" id="IPR013317">
    <property type="entry name" value="DnaA_dom"/>
</dbReference>
<dbReference type="Pfam" id="PF11638">
    <property type="entry name" value="DnaA_N"/>
    <property type="match status" value="1"/>
</dbReference>
<reference evidence="3" key="1">
    <citation type="submission" date="2018-05" db="EMBL/GenBank/DDBJ databases">
        <authorList>
            <person name="Lanie J.A."/>
            <person name="Ng W.-L."/>
            <person name="Kazmierczak K.M."/>
            <person name="Andrzejewski T.M."/>
            <person name="Davidsen T.M."/>
            <person name="Wayne K.J."/>
            <person name="Tettelin H."/>
            <person name="Glass J.I."/>
            <person name="Rusch D."/>
            <person name="Podicherti R."/>
            <person name="Tsui H.-C.T."/>
            <person name="Winkler M.E."/>
        </authorList>
    </citation>
    <scope>NUCLEOTIDE SEQUENCE</scope>
</reference>
<dbReference type="GO" id="GO:0003688">
    <property type="term" value="F:DNA replication origin binding"/>
    <property type="evidence" value="ECO:0007669"/>
    <property type="project" value="TreeGrafter"/>
</dbReference>
<dbReference type="PANTHER" id="PTHR30050">
    <property type="entry name" value="CHROMOSOMAL REPLICATION INITIATOR PROTEIN DNAA"/>
    <property type="match status" value="1"/>
</dbReference>
<evidence type="ECO:0000259" key="1">
    <source>
        <dbReference type="Pfam" id="PF00308"/>
    </source>
</evidence>
<dbReference type="GO" id="GO:0005886">
    <property type="term" value="C:plasma membrane"/>
    <property type="evidence" value="ECO:0007669"/>
    <property type="project" value="TreeGrafter"/>
</dbReference>
<name>A0A382YLE2_9ZZZZ</name>